<dbReference type="InterPro" id="IPR000160">
    <property type="entry name" value="GGDEF_dom"/>
</dbReference>
<feature type="compositionally biased region" description="Pro residues" evidence="1">
    <location>
        <begin position="342"/>
        <end position="355"/>
    </location>
</feature>
<evidence type="ECO:0000313" key="5">
    <source>
        <dbReference type="Proteomes" id="UP000656042"/>
    </source>
</evidence>
<dbReference type="EMBL" id="BMMX01000009">
    <property type="protein sequence ID" value="GGK91194.1"/>
    <property type="molecule type" value="Genomic_DNA"/>
</dbReference>
<dbReference type="CDD" id="cd01949">
    <property type="entry name" value="GGDEF"/>
    <property type="match status" value="1"/>
</dbReference>
<evidence type="ECO:0000256" key="2">
    <source>
        <dbReference type="SAM" id="Phobius"/>
    </source>
</evidence>
<evidence type="ECO:0000256" key="1">
    <source>
        <dbReference type="SAM" id="MobiDB-lite"/>
    </source>
</evidence>
<name>A0A8J3C0F8_9ACTN</name>
<dbReference type="GO" id="GO:0043709">
    <property type="term" value="P:cell adhesion involved in single-species biofilm formation"/>
    <property type="evidence" value="ECO:0007669"/>
    <property type="project" value="TreeGrafter"/>
</dbReference>
<reference evidence="4" key="2">
    <citation type="submission" date="2020-09" db="EMBL/GenBank/DDBJ databases">
        <authorList>
            <person name="Sun Q."/>
            <person name="Zhou Y."/>
        </authorList>
    </citation>
    <scope>NUCLEOTIDE SEQUENCE</scope>
    <source>
        <strain evidence="4">CGMCC 4.7299</strain>
    </source>
</reference>
<dbReference type="InterPro" id="IPR029787">
    <property type="entry name" value="Nucleotide_cyclase"/>
</dbReference>
<comment type="caution">
    <text evidence="4">The sequence shown here is derived from an EMBL/GenBank/DDBJ whole genome shotgun (WGS) entry which is preliminary data.</text>
</comment>
<proteinExistence type="predicted"/>
<feature type="transmembrane region" description="Helical" evidence="2">
    <location>
        <begin position="44"/>
        <end position="65"/>
    </location>
</feature>
<dbReference type="NCBIfam" id="TIGR00254">
    <property type="entry name" value="GGDEF"/>
    <property type="match status" value="1"/>
</dbReference>
<feature type="transmembrane region" description="Helical" evidence="2">
    <location>
        <begin position="145"/>
        <end position="165"/>
    </location>
</feature>
<dbReference type="Pfam" id="PF00990">
    <property type="entry name" value="GGDEF"/>
    <property type="match status" value="1"/>
</dbReference>
<keyword evidence="5" id="KW-1185">Reference proteome</keyword>
<dbReference type="GO" id="GO:1902201">
    <property type="term" value="P:negative regulation of bacterial-type flagellum-dependent cell motility"/>
    <property type="evidence" value="ECO:0007669"/>
    <property type="project" value="TreeGrafter"/>
</dbReference>
<dbReference type="AlphaFoldDB" id="A0A8J3C0F8"/>
<dbReference type="PANTHER" id="PTHR45138:SF9">
    <property type="entry name" value="DIGUANYLATE CYCLASE DGCM-RELATED"/>
    <property type="match status" value="1"/>
</dbReference>
<dbReference type="InterPro" id="IPR043128">
    <property type="entry name" value="Rev_trsase/Diguanyl_cyclase"/>
</dbReference>
<dbReference type="SUPFAM" id="SSF55073">
    <property type="entry name" value="Nucleotide cyclase"/>
    <property type="match status" value="1"/>
</dbReference>
<feature type="transmembrane region" description="Helical" evidence="2">
    <location>
        <begin position="20"/>
        <end position="38"/>
    </location>
</feature>
<dbReference type="GO" id="GO:0052621">
    <property type="term" value="F:diguanylate cyclase activity"/>
    <property type="evidence" value="ECO:0007669"/>
    <property type="project" value="TreeGrafter"/>
</dbReference>
<evidence type="ECO:0000313" key="4">
    <source>
        <dbReference type="EMBL" id="GGK91194.1"/>
    </source>
</evidence>
<feature type="region of interest" description="Disordered" evidence="1">
    <location>
        <begin position="334"/>
        <end position="355"/>
    </location>
</feature>
<dbReference type="PANTHER" id="PTHR45138">
    <property type="entry name" value="REGULATORY COMPONENTS OF SENSORY TRANSDUCTION SYSTEM"/>
    <property type="match status" value="1"/>
</dbReference>
<reference evidence="4" key="1">
    <citation type="journal article" date="2014" name="Int. J. Syst. Evol. Microbiol.">
        <title>Complete genome sequence of Corynebacterium casei LMG S-19264T (=DSM 44701T), isolated from a smear-ripened cheese.</title>
        <authorList>
            <consortium name="US DOE Joint Genome Institute (JGI-PGF)"/>
            <person name="Walter F."/>
            <person name="Albersmeier A."/>
            <person name="Kalinowski J."/>
            <person name="Ruckert C."/>
        </authorList>
    </citation>
    <scope>NUCLEOTIDE SEQUENCE</scope>
    <source>
        <strain evidence="4">CGMCC 4.7299</strain>
    </source>
</reference>
<keyword evidence="2" id="KW-1133">Transmembrane helix</keyword>
<organism evidence="4 5">
    <name type="scientific">Mangrovihabitans endophyticus</name>
    <dbReference type="NCBI Taxonomy" id="1751298"/>
    <lineage>
        <taxon>Bacteria</taxon>
        <taxon>Bacillati</taxon>
        <taxon>Actinomycetota</taxon>
        <taxon>Actinomycetes</taxon>
        <taxon>Micromonosporales</taxon>
        <taxon>Micromonosporaceae</taxon>
        <taxon>Mangrovihabitans</taxon>
    </lineage>
</organism>
<dbReference type="FunFam" id="3.30.70.270:FF:000001">
    <property type="entry name" value="Diguanylate cyclase domain protein"/>
    <property type="match status" value="1"/>
</dbReference>
<keyword evidence="2" id="KW-0812">Transmembrane</keyword>
<dbReference type="SMART" id="SM00267">
    <property type="entry name" value="GGDEF"/>
    <property type="match status" value="1"/>
</dbReference>
<feature type="transmembrane region" description="Helical" evidence="2">
    <location>
        <begin position="72"/>
        <end position="92"/>
    </location>
</feature>
<gene>
    <name evidence="4" type="ORF">GCM10012284_26290</name>
</gene>
<feature type="domain" description="GGDEF" evidence="3">
    <location>
        <begin position="210"/>
        <end position="339"/>
    </location>
</feature>
<dbReference type="InterPro" id="IPR050469">
    <property type="entry name" value="Diguanylate_Cyclase"/>
</dbReference>
<keyword evidence="2" id="KW-0472">Membrane</keyword>
<dbReference type="GO" id="GO:0005886">
    <property type="term" value="C:plasma membrane"/>
    <property type="evidence" value="ECO:0007669"/>
    <property type="project" value="TreeGrafter"/>
</dbReference>
<sequence length="355" mass="37169">MSRRSPQQLRDRHGASRAVAYLLMAAAPYVFVTGVFLTPAIGPAGIVAVIVTSVTVAVVGALCWFRPEALPGWFWLSAPHIATVFITGINLATADASTGAQLFYMWPVLYAANFLRRRQVAGSVALAVAGDAACTFGLLDPGRAMADWTAMTLAMVMLSVVVVPLRERAEQLMRRLESQALADPLTALANRRSFDDALAAAGAWAQRTGRPLALLTVDLDHFKTINDTYGHAVGDDALRAVADAMRAVAEEDDVVARLGGDEFALLIRTDRRGALHTGEGLRARVAAIDTLPGGAPGISIGLAVLPDDADSTAGLQAASDAALYVAKTHGRGRVAAAGGHPAPGPQPVLSPQPAR</sequence>
<dbReference type="Proteomes" id="UP000656042">
    <property type="component" value="Unassembled WGS sequence"/>
</dbReference>
<dbReference type="Gene3D" id="3.30.70.270">
    <property type="match status" value="1"/>
</dbReference>
<protein>
    <recommendedName>
        <fullName evidence="3">GGDEF domain-containing protein</fullName>
    </recommendedName>
</protein>
<evidence type="ECO:0000259" key="3">
    <source>
        <dbReference type="PROSITE" id="PS50887"/>
    </source>
</evidence>
<dbReference type="PROSITE" id="PS50887">
    <property type="entry name" value="GGDEF"/>
    <property type="match status" value="1"/>
</dbReference>
<accession>A0A8J3C0F8</accession>